<sequence>MSLKVFDLQCDQGHVFEGWFGSIDSYESQQSRGLLSCPICSSARVSKKLSAPRLNLGHAKAPEAATGTSHAPAAGSGFAVAAPAAAQMAQLQAEVMRHIRQMLRNTEDVGVRFAEEARRMHEGEAQERAIRGTATREERRELAEEGITVMPIPDFLDDDRLQ</sequence>
<dbReference type="EMBL" id="PDNV01000002">
    <property type="protein sequence ID" value="PLC55199.1"/>
    <property type="molecule type" value="Genomic_DNA"/>
</dbReference>
<dbReference type="PIRSF" id="PIRSF032131">
    <property type="entry name" value="UCP032131"/>
    <property type="match status" value="1"/>
</dbReference>
<comment type="caution">
    <text evidence="1">The sequence shown here is derived from an EMBL/GenBank/DDBJ whole genome shotgun (WGS) entry which is preliminary data.</text>
</comment>
<evidence type="ECO:0000313" key="1">
    <source>
        <dbReference type="EMBL" id="PLC55199.1"/>
    </source>
</evidence>
<evidence type="ECO:0000313" key="2">
    <source>
        <dbReference type="Proteomes" id="UP000234328"/>
    </source>
</evidence>
<dbReference type="InterPro" id="IPR009562">
    <property type="entry name" value="DUF1178"/>
</dbReference>
<dbReference type="OrthoDB" id="5295943at2"/>
<proteinExistence type="predicted"/>
<dbReference type="RefSeq" id="WP_102068523.1">
    <property type="nucleotide sequence ID" value="NZ_PDNV01000002.1"/>
</dbReference>
<gene>
    <name evidence="1" type="ORF">CR155_03025</name>
</gene>
<dbReference type="AlphaFoldDB" id="A0A2N4UJL5"/>
<protein>
    <recommendedName>
        <fullName evidence="3">DUF1178 family protein</fullName>
    </recommendedName>
</protein>
<evidence type="ECO:0008006" key="3">
    <source>
        <dbReference type="Google" id="ProtNLM"/>
    </source>
</evidence>
<keyword evidence="2" id="KW-1185">Reference proteome</keyword>
<name>A0A2N4UJL5_9BURK</name>
<organism evidence="1 2">
    <name type="scientific">Pollutimonas nitritireducens</name>
    <dbReference type="NCBI Taxonomy" id="2045209"/>
    <lineage>
        <taxon>Bacteria</taxon>
        <taxon>Pseudomonadati</taxon>
        <taxon>Pseudomonadota</taxon>
        <taxon>Betaproteobacteria</taxon>
        <taxon>Burkholderiales</taxon>
        <taxon>Alcaligenaceae</taxon>
        <taxon>Pollutimonas</taxon>
    </lineage>
</organism>
<dbReference type="Pfam" id="PF06676">
    <property type="entry name" value="DUF1178"/>
    <property type="match status" value="1"/>
</dbReference>
<dbReference type="Proteomes" id="UP000234328">
    <property type="component" value="Unassembled WGS sequence"/>
</dbReference>
<accession>A0A2N4UJL5</accession>
<reference evidence="1 2" key="1">
    <citation type="submission" date="2017-10" db="EMBL/GenBank/DDBJ databases">
        <title>Two draft genome sequences of Pusillimonas sp. strains isolated from a nitrate- and radionuclide-contaminated groundwater in Russia.</title>
        <authorList>
            <person name="Grouzdev D.S."/>
            <person name="Tourova T.P."/>
            <person name="Goeva M.A."/>
            <person name="Babich T.L."/>
            <person name="Sokolova D.S."/>
            <person name="Abdullin R."/>
            <person name="Poltaraus A.B."/>
            <person name="Toshchakov S.V."/>
            <person name="Nazina T.N."/>
        </authorList>
    </citation>
    <scope>NUCLEOTIDE SEQUENCE [LARGE SCALE GENOMIC DNA]</scope>
    <source>
        <strain evidence="1 2">JR1/69-2-13</strain>
    </source>
</reference>